<dbReference type="AlphaFoldDB" id="A0A6I2UDZ2"/>
<organism evidence="2 3">
    <name type="scientific">Anaerovibrio slackiae</name>
    <dbReference type="NCBI Taxonomy" id="2652309"/>
    <lineage>
        <taxon>Bacteria</taxon>
        <taxon>Bacillati</taxon>
        <taxon>Bacillota</taxon>
        <taxon>Negativicutes</taxon>
        <taxon>Selenomonadales</taxon>
        <taxon>Selenomonadaceae</taxon>
        <taxon>Anaerovibrio</taxon>
    </lineage>
</organism>
<dbReference type="EMBL" id="VUNR01000034">
    <property type="protein sequence ID" value="MSU09788.1"/>
    <property type="molecule type" value="Genomic_DNA"/>
</dbReference>
<evidence type="ECO:0000313" key="3">
    <source>
        <dbReference type="Proteomes" id="UP000433181"/>
    </source>
</evidence>
<feature type="chain" id="PRO_5026256292" evidence="1">
    <location>
        <begin position="24"/>
        <end position="214"/>
    </location>
</feature>
<dbReference type="Proteomes" id="UP000433181">
    <property type="component" value="Unassembled WGS sequence"/>
</dbReference>
<reference evidence="2 3" key="1">
    <citation type="submission" date="2019-08" db="EMBL/GenBank/DDBJ databases">
        <title>In-depth cultivation of the pig gut microbiome towards novel bacterial diversity and tailored functional studies.</title>
        <authorList>
            <person name="Wylensek D."/>
            <person name="Hitch T.C.A."/>
            <person name="Clavel T."/>
        </authorList>
    </citation>
    <scope>NUCLEOTIDE SEQUENCE [LARGE SCALE GENOMIC DNA]</scope>
    <source>
        <strain evidence="2 3">WCA-693-APC-5D-A</strain>
    </source>
</reference>
<evidence type="ECO:0000256" key="1">
    <source>
        <dbReference type="SAM" id="SignalP"/>
    </source>
</evidence>
<gene>
    <name evidence="2" type="ORF">FYJ84_12485</name>
</gene>
<dbReference type="GeneID" id="96779741"/>
<dbReference type="RefSeq" id="WP_154407948.1">
    <property type="nucleotide sequence ID" value="NZ_VUNR01000034.1"/>
</dbReference>
<protein>
    <submittedName>
        <fullName evidence="2">Uncharacterized protein</fullName>
    </submittedName>
</protein>
<keyword evidence="1" id="KW-0732">Signal</keyword>
<accession>A0A6I2UDZ2</accession>
<feature type="signal peptide" evidence="1">
    <location>
        <begin position="1"/>
        <end position="23"/>
    </location>
</feature>
<name>A0A6I2UDZ2_9FIRM</name>
<evidence type="ECO:0000313" key="2">
    <source>
        <dbReference type="EMBL" id="MSU09788.1"/>
    </source>
</evidence>
<keyword evidence="3" id="KW-1185">Reference proteome</keyword>
<sequence length="214" mass="23957">MKKFSVCILVCLLMMSICSMAFAAKKTGSLQPEDFAFKGVALGDTSAVMQEKLGEPDFDTEIVVLEQAVKCYVYSADLKVCVDPRTEKVVAVLCKDKEYKARAGVSYGATRAKLMSTYGKADKEKRDGNLYYVYRNPEDEKQKLMLQMEPADYYVESFLITSLPLTEEEAAEYEMGEFPTELSGEDEPKLSGGFNSRGEWWAAYKVNDNLTIGI</sequence>
<proteinExistence type="predicted"/>
<comment type="caution">
    <text evidence="2">The sequence shown here is derived from an EMBL/GenBank/DDBJ whole genome shotgun (WGS) entry which is preliminary data.</text>
</comment>